<comment type="caution">
    <text evidence="1">The sequence shown here is derived from an EMBL/GenBank/DDBJ whole genome shotgun (WGS) entry which is preliminary data.</text>
</comment>
<protein>
    <recommendedName>
        <fullName evidence="3">PE domain-containing protein</fullName>
    </recommendedName>
</protein>
<dbReference type="RefSeq" id="WP_253670070.1">
    <property type="nucleotide sequence ID" value="NZ_JAMTCP010000014.1"/>
</dbReference>
<keyword evidence="2" id="KW-1185">Reference proteome</keyword>
<organism evidence="1 2">
    <name type="scientific">Streptoalloteichus tenebrarius (strain ATCC 17920 / DSM 40477 / JCM 4838 / CBS 697.72 / NBRC 16177 / NCIMB 11028 / NRRL B-12390 / A12253. 1 / ISP 5477)</name>
    <name type="common">Streptomyces tenebrarius</name>
    <dbReference type="NCBI Taxonomy" id="1933"/>
    <lineage>
        <taxon>Bacteria</taxon>
        <taxon>Bacillati</taxon>
        <taxon>Actinomycetota</taxon>
        <taxon>Actinomycetes</taxon>
        <taxon>Pseudonocardiales</taxon>
        <taxon>Pseudonocardiaceae</taxon>
        <taxon>Streptoalloteichus</taxon>
    </lineage>
</organism>
<dbReference type="Proteomes" id="UP001205311">
    <property type="component" value="Unassembled WGS sequence"/>
</dbReference>
<gene>
    <name evidence="1" type="ORF">LX15_002866</name>
</gene>
<evidence type="ECO:0000313" key="2">
    <source>
        <dbReference type="Proteomes" id="UP001205311"/>
    </source>
</evidence>
<dbReference type="EMBL" id="JAMTCP010000014">
    <property type="protein sequence ID" value="MCP2259165.1"/>
    <property type="molecule type" value="Genomic_DNA"/>
</dbReference>
<sequence>MPDDAPGSAGRLDLPDMPTIQTWVNDGAGGVQQASFTVHLDQLPTLREGIQQARDKLFAIHDEARSLGNIPAPGNDEVSRRAVENLGERAKDTEGGLMRAINDGVRRLQDILDQIDAISRTYQQADQNSRM</sequence>
<accession>A0ABT1HUH2</accession>
<name>A0ABT1HUH2_STRSD</name>
<reference evidence="1 2" key="1">
    <citation type="submission" date="2022-06" db="EMBL/GenBank/DDBJ databases">
        <title>Genomic Encyclopedia of Archaeal and Bacterial Type Strains, Phase II (KMG-II): from individual species to whole genera.</title>
        <authorList>
            <person name="Goeker M."/>
        </authorList>
    </citation>
    <scope>NUCLEOTIDE SEQUENCE [LARGE SCALE GENOMIC DNA]</scope>
    <source>
        <strain evidence="1 2">DSM 40477</strain>
    </source>
</reference>
<proteinExistence type="predicted"/>
<evidence type="ECO:0000313" key="1">
    <source>
        <dbReference type="EMBL" id="MCP2259165.1"/>
    </source>
</evidence>
<evidence type="ECO:0008006" key="3">
    <source>
        <dbReference type="Google" id="ProtNLM"/>
    </source>
</evidence>